<evidence type="ECO:0000313" key="3">
    <source>
        <dbReference type="Proteomes" id="UP001209257"/>
    </source>
</evidence>
<evidence type="ECO:0000313" key="2">
    <source>
        <dbReference type="EMBL" id="MCU7553294.1"/>
    </source>
</evidence>
<feature type="compositionally biased region" description="Polar residues" evidence="1">
    <location>
        <begin position="24"/>
        <end position="47"/>
    </location>
</feature>
<evidence type="ECO:0000256" key="1">
    <source>
        <dbReference type="SAM" id="MobiDB-lite"/>
    </source>
</evidence>
<accession>A0ABT2VJK7</accession>
<dbReference type="EMBL" id="JAOTJC010000004">
    <property type="protein sequence ID" value="MCU7553294.1"/>
    <property type="molecule type" value="Genomic_DNA"/>
</dbReference>
<feature type="compositionally biased region" description="Polar residues" evidence="1">
    <location>
        <begin position="1"/>
        <end position="15"/>
    </location>
</feature>
<dbReference type="Proteomes" id="UP001209257">
    <property type="component" value="Unassembled WGS sequence"/>
</dbReference>
<keyword evidence="3" id="KW-1185">Reference proteome</keyword>
<reference evidence="3" key="1">
    <citation type="submission" date="2023-07" db="EMBL/GenBank/DDBJ databases">
        <title>Study on multiphase classification of strain Alteromonas salexigens isolated from the Yellow Sea.</title>
        <authorList>
            <person name="Sun L."/>
        </authorList>
    </citation>
    <scope>NUCLEOTIDE SEQUENCE [LARGE SCALE GENOMIC DNA]</scope>
    <source>
        <strain evidence="3">ASW11-19</strain>
    </source>
</reference>
<proteinExistence type="predicted"/>
<organism evidence="2 3">
    <name type="scientific">Alteromonas salexigens</name>
    <dbReference type="NCBI Taxonomy" id="2982530"/>
    <lineage>
        <taxon>Bacteria</taxon>
        <taxon>Pseudomonadati</taxon>
        <taxon>Pseudomonadota</taxon>
        <taxon>Gammaproteobacteria</taxon>
        <taxon>Alteromonadales</taxon>
        <taxon>Alteromonadaceae</taxon>
        <taxon>Alteromonas/Salinimonas group</taxon>
        <taxon>Alteromonas</taxon>
    </lineage>
</organism>
<sequence length="54" mass="5840">MKMTNLDTSRNTTEPAMQRAAAPSQANRTGQQVPQQKAKTRPTTHFASPTGAAR</sequence>
<gene>
    <name evidence="2" type="ORF">OCL06_01640</name>
</gene>
<dbReference type="RefSeq" id="WP_262991999.1">
    <property type="nucleotide sequence ID" value="NZ_JAOTJC010000004.1"/>
</dbReference>
<name>A0ABT2VJK7_9ALTE</name>
<comment type="caution">
    <text evidence="2">The sequence shown here is derived from an EMBL/GenBank/DDBJ whole genome shotgun (WGS) entry which is preliminary data.</text>
</comment>
<feature type="region of interest" description="Disordered" evidence="1">
    <location>
        <begin position="1"/>
        <end position="54"/>
    </location>
</feature>
<protein>
    <submittedName>
        <fullName evidence="2">Uncharacterized protein</fullName>
    </submittedName>
</protein>